<protein>
    <recommendedName>
        <fullName evidence="3">(2Fe-2S) ferredoxin</fullName>
    </recommendedName>
</protein>
<reference evidence="2" key="1">
    <citation type="journal article" date="2019" name="Int. J. Syst. Evol. Microbiol.">
        <title>The Global Catalogue of Microorganisms (GCM) 10K type strain sequencing project: providing services to taxonomists for standard genome sequencing and annotation.</title>
        <authorList>
            <consortium name="The Broad Institute Genomics Platform"/>
            <consortium name="The Broad Institute Genome Sequencing Center for Infectious Disease"/>
            <person name="Wu L."/>
            <person name="Ma J."/>
        </authorList>
    </citation>
    <scope>NUCLEOTIDE SEQUENCE [LARGE SCALE GENOMIC DNA]</scope>
    <source>
        <strain evidence="2">CCUG 49018</strain>
    </source>
</reference>
<keyword evidence="2" id="KW-1185">Reference proteome</keyword>
<name>A0ABW3VFU8_9PSEU</name>
<evidence type="ECO:0000313" key="1">
    <source>
        <dbReference type="EMBL" id="MFD1233721.1"/>
    </source>
</evidence>
<comment type="caution">
    <text evidence="1">The sequence shown here is derived from an EMBL/GenBank/DDBJ whole genome shotgun (WGS) entry which is preliminary data.</text>
</comment>
<dbReference type="Proteomes" id="UP001597182">
    <property type="component" value="Unassembled WGS sequence"/>
</dbReference>
<gene>
    <name evidence="1" type="ORF">ACFQ34_10540</name>
</gene>
<accession>A0ABW3VFU8</accession>
<sequence>MTVCRGCCCGTDRKHPGVDHAAQLSRITDGIGTAGRVRVSDCLDACAQSNVVVVAPSTAGRAAGARPVWLRDVLDADVTEDVVTWVRAGGPGVADPPDLLDLFVFTPARKVRAQLDR</sequence>
<proteinExistence type="predicted"/>
<dbReference type="EMBL" id="JBHTMB010000078">
    <property type="protein sequence ID" value="MFD1233721.1"/>
    <property type="molecule type" value="Genomic_DNA"/>
</dbReference>
<evidence type="ECO:0000313" key="2">
    <source>
        <dbReference type="Proteomes" id="UP001597182"/>
    </source>
</evidence>
<dbReference type="RefSeq" id="WP_013674157.1">
    <property type="nucleotide sequence ID" value="NZ_BAABKS010000033.1"/>
</dbReference>
<evidence type="ECO:0008006" key="3">
    <source>
        <dbReference type="Google" id="ProtNLM"/>
    </source>
</evidence>
<organism evidence="1 2">
    <name type="scientific">Pseudonocardia benzenivorans</name>
    <dbReference type="NCBI Taxonomy" id="228005"/>
    <lineage>
        <taxon>Bacteria</taxon>
        <taxon>Bacillati</taxon>
        <taxon>Actinomycetota</taxon>
        <taxon>Actinomycetes</taxon>
        <taxon>Pseudonocardiales</taxon>
        <taxon>Pseudonocardiaceae</taxon>
        <taxon>Pseudonocardia</taxon>
    </lineage>
</organism>